<dbReference type="InterPro" id="IPR036915">
    <property type="entry name" value="Cyclin-like_sf"/>
</dbReference>
<dbReference type="Pfam" id="PF02984">
    <property type="entry name" value="Cyclin_C"/>
    <property type="match status" value="1"/>
</dbReference>
<dbReference type="InterPro" id="IPR006671">
    <property type="entry name" value="Cyclin_N"/>
</dbReference>
<dbReference type="Pfam" id="PF00134">
    <property type="entry name" value="Cyclin_N"/>
    <property type="match status" value="1"/>
</dbReference>
<organism evidence="9">
    <name type="scientific">Euphorbia esula</name>
    <name type="common">Leafy spurge</name>
    <dbReference type="NCBI Taxonomy" id="3993"/>
    <lineage>
        <taxon>Eukaryota</taxon>
        <taxon>Viridiplantae</taxon>
        <taxon>Streptophyta</taxon>
        <taxon>Embryophyta</taxon>
        <taxon>Tracheophyta</taxon>
        <taxon>Spermatophyta</taxon>
        <taxon>Magnoliopsida</taxon>
        <taxon>eudicotyledons</taxon>
        <taxon>Gunneridae</taxon>
        <taxon>Pentapetalae</taxon>
        <taxon>rosids</taxon>
        <taxon>fabids</taxon>
        <taxon>Malpighiales</taxon>
        <taxon>Euphorbiaceae</taxon>
        <taxon>Euphorbioideae</taxon>
        <taxon>Euphorbieae</taxon>
        <taxon>Euphorbia</taxon>
        <taxon>Euphorbia subgen. Esula</taxon>
        <taxon>Euphorbia sect. Esula</taxon>
    </lineage>
</organism>
<evidence type="ECO:0000259" key="7">
    <source>
        <dbReference type="SMART" id="SM00385"/>
    </source>
</evidence>
<dbReference type="CDD" id="cd20543">
    <property type="entry name" value="CYCLIN_AtCycD-like_rpt1"/>
    <property type="match status" value="1"/>
</dbReference>
<dbReference type="SMART" id="SM00385">
    <property type="entry name" value="CYCLIN"/>
    <property type="match status" value="1"/>
</dbReference>
<keyword evidence="2" id="KW-0132">Cell division</keyword>
<dbReference type="InterPro" id="IPR039361">
    <property type="entry name" value="Cyclin"/>
</dbReference>
<dbReference type="SUPFAM" id="SSF47954">
    <property type="entry name" value="Cyclin-like"/>
    <property type="match status" value="2"/>
</dbReference>
<dbReference type="InterPro" id="IPR013763">
    <property type="entry name" value="Cyclin-like_dom"/>
</dbReference>
<dbReference type="PANTHER" id="PTHR10177">
    <property type="entry name" value="CYCLINS"/>
    <property type="match status" value="1"/>
</dbReference>
<keyword evidence="4" id="KW-0131">Cell cycle</keyword>
<evidence type="ECO:0000256" key="2">
    <source>
        <dbReference type="ARBA" id="ARBA00022618"/>
    </source>
</evidence>
<dbReference type="SMART" id="SM01332">
    <property type="entry name" value="Cyclin_C"/>
    <property type="match status" value="1"/>
</dbReference>
<feature type="domain" description="Cyclin-like" evidence="7">
    <location>
        <begin position="89"/>
        <end position="177"/>
    </location>
</feature>
<dbReference type="Gene3D" id="1.10.472.10">
    <property type="entry name" value="Cyclin-like"/>
    <property type="match status" value="2"/>
</dbReference>
<gene>
    <name evidence="9" type="primary">CycD3-1</name>
</gene>
<dbReference type="EMBL" id="AY340589">
    <property type="protein sequence ID" value="AAQ19973.1"/>
    <property type="molecule type" value="mRNA"/>
</dbReference>
<evidence type="ECO:0000256" key="1">
    <source>
        <dbReference type="ARBA" id="ARBA00011177"/>
    </source>
</evidence>
<evidence type="ECO:0000313" key="9">
    <source>
        <dbReference type="EMBL" id="AAQ19973.1"/>
    </source>
</evidence>
<reference evidence="9" key="1">
    <citation type="submission" date="2003-07" db="EMBL/GenBank/DDBJ databases">
        <title>Cloning of cyclin D3 genes from Euphorbia esula.</title>
        <authorList>
            <person name="Horvath D.P."/>
        </authorList>
    </citation>
    <scope>NUCLEOTIDE SEQUENCE</scope>
</reference>
<sequence length="350" mass="39835">MANHSPLFLYDALYCSEEDNWEGEVVDIFHEQEDQGENTSVFPQNSSPVDLNWEEDELTSVFSKQEQNQLYKKLEINPCLAKSRRDAVDWMMKVNAHYSFTALTSVLAVNFLDRFLFSFDLQTEKPWMTQLTAVACLSLAAKVEETQVPLLLDLQVVDSKYVFEAKTIQRMELLVLSTLQWRMNPVTPLSFIDYMTRRLGFKDYLCWEFIRRCELIVLSIISDMRFIPYLPSEIASAIMLHVINGIEPSLGDEFETQLFGILGIDKEKVNNCREMIIELGSRYYGNQSNKRKYGSDPGSPNCVMDVSFSSDNSNDSWAVGSKSSSVSSSPAAKKLRAVSGMNHENAIILS</sequence>
<dbReference type="CDD" id="cd20544">
    <property type="entry name" value="CYCLIN_AtCycD-like_rpt2"/>
    <property type="match status" value="1"/>
</dbReference>
<name>Q7XAB6_EUPES</name>
<evidence type="ECO:0000256" key="3">
    <source>
        <dbReference type="ARBA" id="ARBA00023127"/>
    </source>
</evidence>
<evidence type="ECO:0000256" key="4">
    <source>
        <dbReference type="ARBA" id="ARBA00023306"/>
    </source>
</evidence>
<evidence type="ECO:0000256" key="5">
    <source>
        <dbReference type="ARBA" id="ARBA00032263"/>
    </source>
</evidence>
<dbReference type="AlphaFoldDB" id="Q7XAB6"/>
<proteinExistence type="evidence at transcript level"/>
<dbReference type="GO" id="GO:0051301">
    <property type="term" value="P:cell division"/>
    <property type="evidence" value="ECO:0007669"/>
    <property type="project" value="UniProtKB-KW"/>
</dbReference>
<dbReference type="FunFam" id="1.10.472.10:FF:000074">
    <property type="entry name" value="D3-type cyclin"/>
    <property type="match status" value="1"/>
</dbReference>
<dbReference type="InterPro" id="IPR004367">
    <property type="entry name" value="Cyclin_C-dom"/>
</dbReference>
<comment type="similarity">
    <text evidence="6">Belongs to the cyclin family.</text>
</comment>
<accession>Q7XAB6</accession>
<feature type="domain" description="Cyclin C-terminal" evidence="8">
    <location>
        <begin position="186"/>
        <end position="312"/>
    </location>
</feature>
<evidence type="ECO:0000259" key="8">
    <source>
        <dbReference type="SMART" id="SM01332"/>
    </source>
</evidence>
<comment type="subunit">
    <text evidence="1">Interacts with the CDC2 protein kinase to form a serine/threonine kinase holoenzyme complex also known as maturation promoting factor (MPF). The cyclin subunit imparts substrate specificity to the complex.</text>
</comment>
<keyword evidence="3 6" id="KW-0195">Cyclin</keyword>
<evidence type="ECO:0000256" key="6">
    <source>
        <dbReference type="RuleBase" id="RU000383"/>
    </source>
</evidence>
<protein>
    <recommendedName>
        <fullName evidence="5">B-like cyclin</fullName>
    </recommendedName>
</protein>